<feature type="region of interest" description="Disordered" evidence="1">
    <location>
        <begin position="104"/>
        <end position="152"/>
    </location>
</feature>
<evidence type="ECO:0000313" key="7">
    <source>
        <dbReference type="Proteomes" id="UP000663873"/>
    </source>
</evidence>
<dbReference type="EMBL" id="CAJOBQ010003540">
    <property type="protein sequence ID" value="CAF4609741.1"/>
    <property type="molecule type" value="Genomic_DNA"/>
</dbReference>
<dbReference type="Proteomes" id="UP000663825">
    <property type="component" value="Unassembled WGS sequence"/>
</dbReference>
<dbReference type="Proteomes" id="UP000663873">
    <property type="component" value="Unassembled WGS sequence"/>
</dbReference>
<reference evidence="2" key="1">
    <citation type="submission" date="2021-02" db="EMBL/GenBank/DDBJ databases">
        <authorList>
            <person name="Nowell W R."/>
        </authorList>
    </citation>
    <scope>NUCLEOTIDE SEQUENCE</scope>
</reference>
<gene>
    <name evidence="3" type="ORF">FME351_LOCUS13632</name>
    <name evidence="2" type="ORF">TIS948_LOCUS11748</name>
    <name evidence="5" type="ORF">TSG867_LOCUS28357</name>
    <name evidence="4" type="ORF">UJA718_LOCUS25543</name>
</gene>
<name>A0A817Q1E1_9BILA</name>
<evidence type="ECO:0000256" key="1">
    <source>
        <dbReference type="SAM" id="MobiDB-lite"/>
    </source>
</evidence>
<evidence type="ECO:0000313" key="2">
    <source>
        <dbReference type="EMBL" id="CAF3187796.1"/>
    </source>
</evidence>
<evidence type="ECO:0000313" key="6">
    <source>
        <dbReference type="Proteomes" id="UP000663825"/>
    </source>
</evidence>
<dbReference type="AlphaFoldDB" id="A0A817Q1E1"/>
<organism evidence="2 6">
    <name type="scientific">Rotaria socialis</name>
    <dbReference type="NCBI Taxonomy" id="392032"/>
    <lineage>
        <taxon>Eukaryota</taxon>
        <taxon>Metazoa</taxon>
        <taxon>Spiralia</taxon>
        <taxon>Gnathifera</taxon>
        <taxon>Rotifera</taxon>
        <taxon>Eurotatoria</taxon>
        <taxon>Bdelloidea</taxon>
        <taxon>Philodinida</taxon>
        <taxon>Philodinidae</taxon>
        <taxon>Rotaria</taxon>
    </lineage>
</organism>
<feature type="compositionally biased region" description="Low complexity" evidence="1">
    <location>
        <begin position="112"/>
        <end position="122"/>
    </location>
</feature>
<dbReference type="Proteomes" id="UP000663869">
    <property type="component" value="Unassembled WGS sequence"/>
</dbReference>
<sequence length="152" mass="17453">MYKHREFGLMILRDESSDTGKSQLPTSIFSDFFKNCILMPKRKCCEHPVKHSNSTRVSKGVVFVSTRLSNFLISRYDAPDDKIRWLCPRCHAFEWKEMLTRPSMELSHNDNSSEIEAMSESSSVHDAENDGSMNAELQDVNEEEERTKSANG</sequence>
<evidence type="ECO:0000313" key="3">
    <source>
        <dbReference type="EMBL" id="CAF3454534.1"/>
    </source>
</evidence>
<dbReference type="Proteomes" id="UP000663862">
    <property type="component" value="Unassembled WGS sequence"/>
</dbReference>
<accession>A0A817Q1E1</accession>
<dbReference type="EMBL" id="CAJNXB010001681">
    <property type="protein sequence ID" value="CAF3187796.1"/>
    <property type="molecule type" value="Genomic_DNA"/>
</dbReference>
<keyword evidence="7" id="KW-1185">Reference proteome</keyword>
<proteinExistence type="predicted"/>
<protein>
    <submittedName>
        <fullName evidence="2">Uncharacterized protein</fullName>
    </submittedName>
</protein>
<dbReference type="OrthoDB" id="10053369at2759"/>
<evidence type="ECO:0000313" key="5">
    <source>
        <dbReference type="EMBL" id="CAF4609741.1"/>
    </source>
</evidence>
<comment type="caution">
    <text evidence="2">The sequence shown here is derived from an EMBL/GenBank/DDBJ whole genome shotgun (WGS) entry which is preliminary data.</text>
</comment>
<dbReference type="EMBL" id="CAJNYU010001658">
    <property type="protein sequence ID" value="CAF3454534.1"/>
    <property type="molecule type" value="Genomic_DNA"/>
</dbReference>
<dbReference type="EMBL" id="CAJOBP010006297">
    <property type="protein sequence ID" value="CAF4489557.1"/>
    <property type="molecule type" value="Genomic_DNA"/>
</dbReference>
<evidence type="ECO:0000313" key="4">
    <source>
        <dbReference type="EMBL" id="CAF4489557.1"/>
    </source>
</evidence>